<dbReference type="PANTHER" id="PTHR33693">
    <property type="entry name" value="TYPE-5 URACIL-DNA GLYCOSYLASE"/>
    <property type="match status" value="1"/>
</dbReference>
<dbReference type="GO" id="GO:0004844">
    <property type="term" value="F:uracil DNA N-glycosylase activity"/>
    <property type="evidence" value="ECO:0007669"/>
    <property type="project" value="UniProtKB-EC"/>
</dbReference>
<evidence type="ECO:0000313" key="14">
    <source>
        <dbReference type="Proteomes" id="UP001056539"/>
    </source>
</evidence>
<dbReference type="SMART" id="SM00986">
    <property type="entry name" value="UDG"/>
    <property type="match status" value="1"/>
</dbReference>
<protein>
    <recommendedName>
        <fullName evidence="4">Type-4 uracil-DNA glycosylase</fullName>
        <ecNumber evidence="3">3.2.2.27</ecNumber>
    </recommendedName>
</protein>
<evidence type="ECO:0000256" key="9">
    <source>
        <dbReference type="ARBA" id="ARBA00023004"/>
    </source>
</evidence>
<evidence type="ECO:0000256" key="7">
    <source>
        <dbReference type="ARBA" id="ARBA00022763"/>
    </source>
</evidence>
<proteinExistence type="inferred from homology"/>
<dbReference type="Gene3D" id="3.40.470.10">
    <property type="entry name" value="Uracil-DNA glycosylase-like domain"/>
    <property type="match status" value="1"/>
</dbReference>
<sequence length="227" mass="25469">MESFDPVRALGAYLTGEWVENLRESTLPLSEKGVDQWDEKSRALEKLKQEVVVCKACTLYQQAKQAVFADGTPYTPLVFVGEAPGEEEDNQGLPFVGRAGKLLTETLSKFGVSRSEVYICNILKHRPPGNRTPTEEETIACTPFLRKQLEIIQPKLIVALGNSAAKYLLSTEEGITRTRGREHKSILDFPVFPTFHPAAVLRNYPAYYPLFEADIHQALMRVGLCRK</sequence>
<dbReference type="GO" id="GO:0006281">
    <property type="term" value="P:DNA repair"/>
    <property type="evidence" value="ECO:0007669"/>
    <property type="project" value="UniProtKB-KW"/>
</dbReference>
<evidence type="ECO:0000256" key="2">
    <source>
        <dbReference type="ARBA" id="ARBA00006521"/>
    </source>
</evidence>
<evidence type="ECO:0000256" key="6">
    <source>
        <dbReference type="ARBA" id="ARBA00022723"/>
    </source>
</evidence>
<keyword evidence="11" id="KW-0234">DNA repair</keyword>
<name>A0AAX3BE74_9SPIR</name>
<comment type="catalytic activity">
    <reaction evidence="1">
        <text>Hydrolyzes single-stranded DNA or mismatched double-stranded DNA and polynucleotides, releasing free uracil.</text>
        <dbReference type="EC" id="3.2.2.27"/>
    </reaction>
</comment>
<keyword evidence="10" id="KW-0411">Iron-sulfur</keyword>
<dbReference type="InterPro" id="IPR005273">
    <property type="entry name" value="Ura-DNA_glyco_family4"/>
</dbReference>
<dbReference type="GO" id="GO:0051539">
    <property type="term" value="F:4 iron, 4 sulfur cluster binding"/>
    <property type="evidence" value="ECO:0007669"/>
    <property type="project" value="UniProtKB-KW"/>
</dbReference>
<dbReference type="KEGG" id="taqu:KDW03_01045"/>
<feature type="domain" description="Uracil-DNA glycosylase-like" evidence="12">
    <location>
        <begin position="68"/>
        <end position="216"/>
    </location>
</feature>
<reference evidence="13" key="2">
    <citation type="submission" date="2022-06" db="EMBL/GenBank/DDBJ databases">
        <title>Thermospira aquatica gen. nov., sp. nov.</title>
        <authorList>
            <person name="Ben Ali Gam Z."/>
            <person name="Labat M."/>
        </authorList>
    </citation>
    <scope>NUCLEOTIDE SEQUENCE</scope>
    <source>
        <strain evidence="13">F1F22</strain>
    </source>
</reference>
<dbReference type="InterPro" id="IPR005122">
    <property type="entry name" value="Uracil-DNA_glycosylase-like"/>
</dbReference>
<dbReference type="NCBIfam" id="TIGR00758">
    <property type="entry name" value="UDG_fam4"/>
    <property type="match status" value="1"/>
</dbReference>
<evidence type="ECO:0000256" key="10">
    <source>
        <dbReference type="ARBA" id="ARBA00023014"/>
    </source>
</evidence>
<dbReference type="EMBL" id="CP073355">
    <property type="protein sequence ID" value="URA10420.1"/>
    <property type="molecule type" value="Genomic_DNA"/>
</dbReference>
<accession>A0AAX3BE74</accession>
<evidence type="ECO:0000256" key="1">
    <source>
        <dbReference type="ARBA" id="ARBA00001400"/>
    </source>
</evidence>
<dbReference type="InterPro" id="IPR051536">
    <property type="entry name" value="UDG_Type-4/5"/>
</dbReference>
<evidence type="ECO:0000256" key="11">
    <source>
        <dbReference type="ARBA" id="ARBA00023204"/>
    </source>
</evidence>
<dbReference type="Pfam" id="PF03167">
    <property type="entry name" value="UDG"/>
    <property type="match status" value="1"/>
</dbReference>
<gene>
    <name evidence="13" type="ORF">KDW03_01045</name>
</gene>
<dbReference type="InterPro" id="IPR036895">
    <property type="entry name" value="Uracil-DNA_glycosylase-like_sf"/>
</dbReference>
<evidence type="ECO:0000256" key="3">
    <source>
        <dbReference type="ARBA" id="ARBA00012030"/>
    </source>
</evidence>
<keyword evidence="6" id="KW-0479">Metal-binding</keyword>
<comment type="similarity">
    <text evidence="2">Belongs to the uracil-DNA glycosylase (UDG) superfamily. Type 4 (UDGa) family.</text>
</comment>
<evidence type="ECO:0000313" key="13">
    <source>
        <dbReference type="EMBL" id="URA10420.1"/>
    </source>
</evidence>
<keyword evidence="9" id="KW-0408">Iron</keyword>
<dbReference type="RefSeq" id="WP_271435547.1">
    <property type="nucleotide sequence ID" value="NZ_CP073355.1"/>
</dbReference>
<reference evidence="13" key="1">
    <citation type="submission" date="2021-04" db="EMBL/GenBank/DDBJ databases">
        <authorList>
            <person name="Postec A."/>
        </authorList>
    </citation>
    <scope>NUCLEOTIDE SEQUENCE</scope>
    <source>
        <strain evidence="13">F1F22</strain>
    </source>
</reference>
<keyword evidence="8" id="KW-0378">Hydrolase</keyword>
<evidence type="ECO:0000256" key="5">
    <source>
        <dbReference type="ARBA" id="ARBA00022485"/>
    </source>
</evidence>
<dbReference type="PANTHER" id="PTHR33693:SF1">
    <property type="entry name" value="TYPE-4 URACIL-DNA GLYCOSYLASE"/>
    <property type="match status" value="1"/>
</dbReference>
<dbReference type="CDD" id="cd10030">
    <property type="entry name" value="UDG-F4_TTUDGA_SPO1dp_like"/>
    <property type="match status" value="1"/>
</dbReference>
<dbReference type="SUPFAM" id="SSF52141">
    <property type="entry name" value="Uracil-DNA glycosylase-like"/>
    <property type="match status" value="1"/>
</dbReference>
<keyword evidence="7" id="KW-0227">DNA damage</keyword>
<organism evidence="13 14">
    <name type="scientific">Thermospira aquatica</name>
    <dbReference type="NCBI Taxonomy" id="2828656"/>
    <lineage>
        <taxon>Bacteria</taxon>
        <taxon>Pseudomonadati</taxon>
        <taxon>Spirochaetota</taxon>
        <taxon>Spirochaetia</taxon>
        <taxon>Brevinematales</taxon>
        <taxon>Thermospiraceae</taxon>
        <taxon>Thermospira</taxon>
    </lineage>
</organism>
<dbReference type="AlphaFoldDB" id="A0AAX3BE74"/>
<dbReference type="GO" id="GO:0046872">
    <property type="term" value="F:metal ion binding"/>
    <property type="evidence" value="ECO:0007669"/>
    <property type="project" value="UniProtKB-KW"/>
</dbReference>
<keyword evidence="5" id="KW-0004">4Fe-4S</keyword>
<evidence type="ECO:0000256" key="4">
    <source>
        <dbReference type="ARBA" id="ARBA00019403"/>
    </source>
</evidence>
<dbReference type="SMART" id="SM00987">
    <property type="entry name" value="UreE_C"/>
    <property type="match status" value="1"/>
</dbReference>
<keyword evidence="14" id="KW-1185">Reference proteome</keyword>
<evidence type="ECO:0000256" key="8">
    <source>
        <dbReference type="ARBA" id="ARBA00022801"/>
    </source>
</evidence>
<dbReference type="EC" id="3.2.2.27" evidence="3"/>
<dbReference type="Proteomes" id="UP001056539">
    <property type="component" value="Chromosome"/>
</dbReference>
<evidence type="ECO:0000259" key="12">
    <source>
        <dbReference type="SMART" id="SM00986"/>
    </source>
</evidence>